<dbReference type="PANTHER" id="PTHR43179:SF7">
    <property type="entry name" value="RHAMNOSYLTRANSFERASE WBBL"/>
    <property type="match status" value="1"/>
</dbReference>
<feature type="domain" description="Glycosyltransferase 2-like" evidence="1">
    <location>
        <begin position="9"/>
        <end position="136"/>
    </location>
</feature>
<dbReference type="CDD" id="cd04186">
    <property type="entry name" value="GT_2_like_c"/>
    <property type="match status" value="1"/>
</dbReference>
<dbReference type="PANTHER" id="PTHR43179">
    <property type="entry name" value="RHAMNOSYLTRANSFERASE WBBL"/>
    <property type="match status" value="1"/>
</dbReference>
<dbReference type="EMBL" id="BART01027326">
    <property type="protein sequence ID" value="GAG91859.1"/>
    <property type="molecule type" value="Genomic_DNA"/>
</dbReference>
<comment type="caution">
    <text evidence="2">The sequence shown here is derived from an EMBL/GenBank/DDBJ whole genome shotgun (WGS) entry which is preliminary data.</text>
</comment>
<reference evidence="2" key="1">
    <citation type="journal article" date="2014" name="Front. Microbiol.">
        <title>High frequency of phylogenetically diverse reductive dehalogenase-homologous genes in deep subseafloor sedimentary metagenomes.</title>
        <authorList>
            <person name="Kawai M."/>
            <person name="Futagami T."/>
            <person name="Toyoda A."/>
            <person name="Takaki Y."/>
            <person name="Nishi S."/>
            <person name="Hori S."/>
            <person name="Arai W."/>
            <person name="Tsubouchi T."/>
            <person name="Morono Y."/>
            <person name="Uchiyama I."/>
            <person name="Ito T."/>
            <person name="Fujiyama A."/>
            <person name="Inagaki F."/>
            <person name="Takami H."/>
        </authorList>
    </citation>
    <scope>NUCLEOTIDE SEQUENCE</scope>
    <source>
        <strain evidence="2">Expedition CK06-06</strain>
    </source>
</reference>
<gene>
    <name evidence="2" type="ORF">S01H4_48462</name>
</gene>
<evidence type="ECO:0000313" key="2">
    <source>
        <dbReference type="EMBL" id="GAG91859.1"/>
    </source>
</evidence>
<protein>
    <recommendedName>
        <fullName evidence="1">Glycosyltransferase 2-like domain-containing protein</fullName>
    </recommendedName>
</protein>
<accession>X1B7X2</accession>
<dbReference type="InterPro" id="IPR029044">
    <property type="entry name" value="Nucleotide-diphossugar_trans"/>
</dbReference>
<organism evidence="2">
    <name type="scientific">marine sediment metagenome</name>
    <dbReference type="NCBI Taxonomy" id="412755"/>
    <lineage>
        <taxon>unclassified sequences</taxon>
        <taxon>metagenomes</taxon>
        <taxon>ecological metagenomes</taxon>
    </lineage>
</organism>
<dbReference type="AlphaFoldDB" id="X1B7X2"/>
<feature type="non-terminal residue" evidence="2">
    <location>
        <position position="156"/>
    </location>
</feature>
<sequence length="156" mass="16892">MKNKQPEITIVIVSYNTADLIGSCLDSILSSDDLSMEIFVVDNASNDESVSLVKKNYPTVHIVANAENLGFAVANNQVLPQCKGKYVFFLNPDTKVMSDTFSEAISFMDANPRIGLAGTKVINPDGTLQWSVSYKYPGQSYTTSELSGLPGKIACV</sequence>
<name>X1B7X2_9ZZZZ</name>
<dbReference type="Gene3D" id="3.90.550.10">
    <property type="entry name" value="Spore Coat Polysaccharide Biosynthesis Protein SpsA, Chain A"/>
    <property type="match status" value="1"/>
</dbReference>
<dbReference type="Pfam" id="PF00535">
    <property type="entry name" value="Glycos_transf_2"/>
    <property type="match status" value="1"/>
</dbReference>
<evidence type="ECO:0000259" key="1">
    <source>
        <dbReference type="Pfam" id="PF00535"/>
    </source>
</evidence>
<dbReference type="InterPro" id="IPR001173">
    <property type="entry name" value="Glyco_trans_2-like"/>
</dbReference>
<proteinExistence type="predicted"/>
<dbReference type="SUPFAM" id="SSF53448">
    <property type="entry name" value="Nucleotide-diphospho-sugar transferases"/>
    <property type="match status" value="1"/>
</dbReference>